<reference evidence="4" key="1">
    <citation type="submission" date="2023-07" db="EMBL/GenBank/DDBJ databases">
        <title>Isolating and identifying novel microbial strains from the Mariana Trench.</title>
        <authorList>
            <person name="Fu H."/>
        </authorList>
    </citation>
    <scope>NUCLEOTIDE SEQUENCE [LARGE SCALE GENOMIC DNA]</scope>
    <source>
        <strain evidence="4">T-y2</strain>
    </source>
</reference>
<dbReference type="EC" id="2.4.-.-" evidence="3"/>
<dbReference type="RefSeq" id="WP_311400829.1">
    <property type="nucleotide sequence ID" value="NZ_JAVRBG010000003.1"/>
</dbReference>
<dbReference type="PANTHER" id="PTHR30160">
    <property type="entry name" value="TETRAACYLDISACCHARIDE 4'-KINASE-RELATED"/>
    <property type="match status" value="1"/>
</dbReference>
<dbReference type="GO" id="GO:0016757">
    <property type="term" value="F:glycosyltransferase activity"/>
    <property type="evidence" value="ECO:0007669"/>
    <property type="project" value="UniProtKB-KW"/>
</dbReference>
<name>A0ABU2KGN8_9FLAO</name>
<proteinExistence type="predicted"/>
<keyword evidence="1 3" id="KW-0328">Glycosyltransferase</keyword>
<dbReference type="InterPro" id="IPR002201">
    <property type="entry name" value="Glyco_trans_9"/>
</dbReference>
<dbReference type="Proteomes" id="UP001182991">
    <property type="component" value="Unassembled WGS sequence"/>
</dbReference>
<dbReference type="PANTHER" id="PTHR30160:SF7">
    <property type="entry name" value="ADP-HEPTOSE--LPS HEPTOSYLTRANSFERASE 2"/>
    <property type="match status" value="1"/>
</dbReference>
<dbReference type="Gene3D" id="3.40.50.2000">
    <property type="entry name" value="Glycogen Phosphorylase B"/>
    <property type="match status" value="2"/>
</dbReference>
<gene>
    <name evidence="3" type="ORF">RLT85_04455</name>
</gene>
<sequence length="352" mass="40756">MKVLVIQQKMIGDVLTSSILCEAIKQKHPSAELHYLVNSHTVPVVENNPFIDELVLFTSEMEQRKRVFYRFLKKIRKAKYDIVIDVYGKISSNLISYFSKAPKRISYHKKHTAFLYTHTLERLKKPVHNCSLAIENRLKLVEFLEIPFQEINPKIYLTQSEISSAEAYLTRSHISLKKPLFMISVLGSSEAKTYPLDYMASFLDSLVTENKEAQLLFNYIPKQEKEAREVYEHCLPITQECIFFSVFGKSLREFLAITSHCDAMLGNEGGAINMAKALQIPTFTIFSPSLKMQNWFGEKENKNHKAVHLQEFILYQEEDFVAAKKEPSKYYLKFTPSYIVQPLQDFIANLSL</sequence>
<evidence type="ECO:0000313" key="4">
    <source>
        <dbReference type="Proteomes" id="UP001182991"/>
    </source>
</evidence>
<dbReference type="CDD" id="cd03789">
    <property type="entry name" value="GT9_LPS_heptosyltransferase"/>
    <property type="match status" value="1"/>
</dbReference>
<comment type="caution">
    <text evidence="3">The sequence shown here is derived from an EMBL/GenBank/DDBJ whole genome shotgun (WGS) entry which is preliminary data.</text>
</comment>
<accession>A0ABU2KGN8</accession>
<evidence type="ECO:0000256" key="1">
    <source>
        <dbReference type="ARBA" id="ARBA00022676"/>
    </source>
</evidence>
<evidence type="ECO:0000256" key="2">
    <source>
        <dbReference type="ARBA" id="ARBA00022679"/>
    </source>
</evidence>
<keyword evidence="4" id="KW-1185">Reference proteome</keyword>
<keyword evidence="2 3" id="KW-0808">Transferase</keyword>
<dbReference type="Pfam" id="PF01075">
    <property type="entry name" value="Glyco_transf_9"/>
    <property type="match status" value="1"/>
</dbReference>
<organism evidence="3 4">
    <name type="scientific">Mesonia ostreae</name>
    <dbReference type="NCBI Taxonomy" id="861110"/>
    <lineage>
        <taxon>Bacteria</taxon>
        <taxon>Pseudomonadati</taxon>
        <taxon>Bacteroidota</taxon>
        <taxon>Flavobacteriia</taxon>
        <taxon>Flavobacteriales</taxon>
        <taxon>Flavobacteriaceae</taxon>
        <taxon>Mesonia</taxon>
    </lineage>
</organism>
<protein>
    <submittedName>
        <fullName evidence="3">Glycosyltransferase family 9 protein</fullName>
        <ecNumber evidence="3">2.4.-.-</ecNumber>
    </submittedName>
</protein>
<dbReference type="SUPFAM" id="SSF53756">
    <property type="entry name" value="UDP-Glycosyltransferase/glycogen phosphorylase"/>
    <property type="match status" value="1"/>
</dbReference>
<dbReference type="InterPro" id="IPR051199">
    <property type="entry name" value="LPS_LOS_Heptosyltrfase"/>
</dbReference>
<evidence type="ECO:0000313" key="3">
    <source>
        <dbReference type="EMBL" id="MDT0293876.1"/>
    </source>
</evidence>
<dbReference type="EMBL" id="JAVRBG010000003">
    <property type="protein sequence ID" value="MDT0293876.1"/>
    <property type="molecule type" value="Genomic_DNA"/>
</dbReference>